<evidence type="ECO:0000313" key="7">
    <source>
        <dbReference type="Proteomes" id="UP000028680"/>
    </source>
</evidence>
<dbReference type="AlphaFoldDB" id="A0AAN0VHU6"/>
<dbReference type="Gene3D" id="1.10.10.10">
    <property type="entry name" value="Winged helix-like DNA-binding domain superfamily/Winged helix DNA-binding domain"/>
    <property type="match status" value="1"/>
</dbReference>
<organism evidence="6 7">
    <name type="scientific">Planktomarina temperata RCA23</name>
    <dbReference type="NCBI Taxonomy" id="666509"/>
    <lineage>
        <taxon>Bacteria</taxon>
        <taxon>Pseudomonadati</taxon>
        <taxon>Pseudomonadota</taxon>
        <taxon>Alphaproteobacteria</taxon>
        <taxon>Rhodobacterales</taxon>
        <taxon>Paracoccaceae</taxon>
        <taxon>Planktomarina</taxon>
    </lineage>
</organism>
<dbReference type="Gene3D" id="3.40.190.290">
    <property type="match status" value="1"/>
</dbReference>
<dbReference type="Proteomes" id="UP000028680">
    <property type="component" value="Chromosome"/>
</dbReference>
<gene>
    <name evidence="6" type="ORF">RCA23_c09300</name>
</gene>
<comment type="similarity">
    <text evidence="1">Belongs to the LysR transcriptional regulatory family.</text>
</comment>
<dbReference type="Pfam" id="PF03466">
    <property type="entry name" value="LysR_substrate"/>
    <property type="match status" value="1"/>
</dbReference>
<dbReference type="EMBL" id="CP003984">
    <property type="protein sequence ID" value="AII86485.1"/>
    <property type="molecule type" value="Genomic_DNA"/>
</dbReference>
<protein>
    <submittedName>
        <fullName evidence="6">HTH-type transcriptional regulator, LysR family</fullName>
    </submittedName>
</protein>
<evidence type="ECO:0000256" key="4">
    <source>
        <dbReference type="ARBA" id="ARBA00023163"/>
    </source>
</evidence>
<dbReference type="InterPro" id="IPR058163">
    <property type="entry name" value="LysR-type_TF_proteobact-type"/>
</dbReference>
<keyword evidence="7" id="KW-1185">Reference proteome</keyword>
<sequence length="299" mass="33343">MLNLNEQPNLESLKSFYEVAKTGTLAETERRTGVPRSTLSRHIASLEKELSAVLFYRSDRGLTLTQVGRIAFQHSENIFKAAVDLYEAVLLQNVQISGPMKIIASSGIASIILPKIISRIHEVSDDIQLEVISTNSVEKEAFQDADIAIQTYAPIQLDLIALKVGQINYGAYASINYLERVGTPNKILELKDHCIVGSMPKTLENLITNRWGKDILDHVDVIKCKDYPLIWELVAAGCGIGLTHLNHGDANPAVKRIMANHGSLTLPVWMVAHPDVNTRARIRLVFDFMVEEMKLALRY</sequence>
<dbReference type="PANTHER" id="PTHR30537:SF3">
    <property type="entry name" value="TRANSCRIPTIONAL REGULATORY PROTEIN"/>
    <property type="match status" value="1"/>
</dbReference>
<evidence type="ECO:0000259" key="5">
    <source>
        <dbReference type="PROSITE" id="PS50931"/>
    </source>
</evidence>
<name>A0AAN0VHU6_9RHOB</name>
<dbReference type="RefSeq" id="WP_044049327.1">
    <property type="nucleotide sequence ID" value="NZ_CP003984.1"/>
</dbReference>
<dbReference type="Pfam" id="PF00126">
    <property type="entry name" value="HTH_1"/>
    <property type="match status" value="1"/>
</dbReference>
<evidence type="ECO:0000313" key="6">
    <source>
        <dbReference type="EMBL" id="AII86485.1"/>
    </source>
</evidence>
<keyword evidence="2" id="KW-0805">Transcription regulation</keyword>
<evidence type="ECO:0000256" key="2">
    <source>
        <dbReference type="ARBA" id="ARBA00023015"/>
    </source>
</evidence>
<dbReference type="InterPro" id="IPR005119">
    <property type="entry name" value="LysR_subst-bd"/>
</dbReference>
<feature type="domain" description="HTH lysR-type" evidence="5">
    <location>
        <begin position="8"/>
        <end position="65"/>
    </location>
</feature>
<reference evidence="6 7" key="1">
    <citation type="journal article" date="2014" name="ISME J.">
        <title>Adaptation of an abundant Roseobacter RCA organism to pelagic systems revealed by genomic and transcriptomic analyses.</title>
        <authorList>
            <person name="Voget S."/>
            <person name="Wemheuer B."/>
            <person name="Brinkhoff T."/>
            <person name="Vollmers J."/>
            <person name="Dietrich S."/>
            <person name="Giebel H.A."/>
            <person name="Beardsley C."/>
            <person name="Sardemann C."/>
            <person name="Bakenhus I."/>
            <person name="Billerbeck S."/>
            <person name="Daniel R."/>
            <person name="Simon M."/>
        </authorList>
    </citation>
    <scope>NUCLEOTIDE SEQUENCE [LARGE SCALE GENOMIC DNA]</scope>
    <source>
        <strain evidence="6 7">RCA23</strain>
    </source>
</reference>
<dbReference type="PROSITE" id="PS50931">
    <property type="entry name" value="HTH_LYSR"/>
    <property type="match status" value="1"/>
</dbReference>
<evidence type="ECO:0000256" key="3">
    <source>
        <dbReference type="ARBA" id="ARBA00023125"/>
    </source>
</evidence>
<dbReference type="GO" id="GO:0003700">
    <property type="term" value="F:DNA-binding transcription factor activity"/>
    <property type="evidence" value="ECO:0007669"/>
    <property type="project" value="InterPro"/>
</dbReference>
<accession>A0AAN0VHU6</accession>
<dbReference type="GO" id="GO:0043565">
    <property type="term" value="F:sequence-specific DNA binding"/>
    <property type="evidence" value="ECO:0007669"/>
    <property type="project" value="TreeGrafter"/>
</dbReference>
<keyword evidence="3" id="KW-0238">DNA-binding</keyword>
<keyword evidence="4" id="KW-0804">Transcription</keyword>
<dbReference type="InterPro" id="IPR036390">
    <property type="entry name" value="WH_DNA-bd_sf"/>
</dbReference>
<dbReference type="PANTHER" id="PTHR30537">
    <property type="entry name" value="HTH-TYPE TRANSCRIPTIONAL REGULATOR"/>
    <property type="match status" value="1"/>
</dbReference>
<evidence type="ECO:0000256" key="1">
    <source>
        <dbReference type="ARBA" id="ARBA00009437"/>
    </source>
</evidence>
<proteinExistence type="inferred from homology"/>
<dbReference type="GO" id="GO:0006351">
    <property type="term" value="P:DNA-templated transcription"/>
    <property type="evidence" value="ECO:0007669"/>
    <property type="project" value="TreeGrafter"/>
</dbReference>
<dbReference type="KEGG" id="ptp:RCA23_c09300"/>
<dbReference type="InterPro" id="IPR036388">
    <property type="entry name" value="WH-like_DNA-bd_sf"/>
</dbReference>
<dbReference type="SUPFAM" id="SSF53850">
    <property type="entry name" value="Periplasmic binding protein-like II"/>
    <property type="match status" value="1"/>
</dbReference>
<dbReference type="SUPFAM" id="SSF46785">
    <property type="entry name" value="Winged helix' DNA-binding domain"/>
    <property type="match status" value="1"/>
</dbReference>
<dbReference type="InterPro" id="IPR000847">
    <property type="entry name" value="LysR_HTH_N"/>
</dbReference>